<protein>
    <recommendedName>
        <fullName evidence="4">RING-type domain-containing protein</fullName>
    </recommendedName>
</protein>
<evidence type="ECO:0000256" key="2">
    <source>
        <dbReference type="SAM" id="MobiDB-lite"/>
    </source>
</evidence>
<accession>A0AAD8XW63</accession>
<keyword evidence="3" id="KW-0472">Membrane</keyword>
<dbReference type="InterPro" id="IPR013083">
    <property type="entry name" value="Znf_RING/FYVE/PHD"/>
</dbReference>
<dbReference type="PROSITE" id="PS50089">
    <property type="entry name" value="ZF_RING_2"/>
    <property type="match status" value="1"/>
</dbReference>
<dbReference type="SUPFAM" id="SSF57850">
    <property type="entry name" value="RING/U-box"/>
    <property type="match status" value="1"/>
</dbReference>
<dbReference type="EMBL" id="JATAAI010000038">
    <property type="protein sequence ID" value="KAK1734560.1"/>
    <property type="molecule type" value="Genomic_DNA"/>
</dbReference>
<dbReference type="InterPro" id="IPR045899">
    <property type="entry name" value="ATL71-like"/>
</dbReference>
<keyword evidence="3" id="KW-0812">Transmembrane</keyword>
<dbReference type="AlphaFoldDB" id="A0AAD8XW63"/>
<evidence type="ECO:0000313" key="5">
    <source>
        <dbReference type="EMBL" id="KAK1734560.1"/>
    </source>
</evidence>
<dbReference type="GO" id="GO:0008270">
    <property type="term" value="F:zinc ion binding"/>
    <property type="evidence" value="ECO:0007669"/>
    <property type="project" value="UniProtKB-KW"/>
</dbReference>
<reference evidence="5" key="1">
    <citation type="submission" date="2023-06" db="EMBL/GenBank/DDBJ databases">
        <title>Survivors Of The Sea: Transcriptome response of Skeletonema marinoi to long-term dormancy.</title>
        <authorList>
            <person name="Pinder M.I.M."/>
            <person name="Kourtchenko O."/>
            <person name="Robertson E.K."/>
            <person name="Larsson T."/>
            <person name="Maumus F."/>
            <person name="Osuna-Cruz C.M."/>
            <person name="Vancaester E."/>
            <person name="Stenow R."/>
            <person name="Vandepoele K."/>
            <person name="Ploug H."/>
            <person name="Bruchert V."/>
            <person name="Godhe A."/>
            <person name="Topel M."/>
        </authorList>
    </citation>
    <scope>NUCLEOTIDE SEQUENCE</scope>
    <source>
        <strain evidence="5">R05AC</strain>
    </source>
</reference>
<dbReference type="Pfam" id="PF13639">
    <property type="entry name" value="zf-RING_2"/>
    <property type="match status" value="1"/>
</dbReference>
<feature type="transmembrane region" description="Helical" evidence="3">
    <location>
        <begin position="23"/>
        <end position="43"/>
    </location>
</feature>
<dbReference type="Proteomes" id="UP001224775">
    <property type="component" value="Unassembled WGS sequence"/>
</dbReference>
<keyword evidence="6" id="KW-1185">Reference proteome</keyword>
<name>A0AAD8XW63_9STRA</name>
<evidence type="ECO:0000313" key="6">
    <source>
        <dbReference type="Proteomes" id="UP001224775"/>
    </source>
</evidence>
<sequence length="256" mass="28392">MVACDNTSSISGCSYSGTSNSTLVGIIVGCIVGVLLLLLLIFCCRRERVLKVKTEDEETNLRRDSIAKIKDSVDAMRDSTALNDMSNVTKGVLKRQIIDQLVIKKVQDDGSTGETAKKESFLQSLSKSNRAYSSFAAALSASSSSKVQFVDNDDNDVEKGDTTDMKNEEETEEPVVVDRRKSNAMARSLSVMLSSKKEDTSKCYLCLMDYATGDEVAFSKNEKCTHRYHKDCIVEWCMKRTACPCCREEFIESNSL</sequence>
<keyword evidence="3" id="KW-1133">Transmembrane helix</keyword>
<evidence type="ECO:0000256" key="3">
    <source>
        <dbReference type="SAM" id="Phobius"/>
    </source>
</evidence>
<comment type="caution">
    <text evidence="5">The sequence shown here is derived from an EMBL/GenBank/DDBJ whole genome shotgun (WGS) entry which is preliminary data.</text>
</comment>
<dbReference type="Gene3D" id="3.30.40.10">
    <property type="entry name" value="Zinc/RING finger domain, C3HC4 (zinc finger)"/>
    <property type="match status" value="1"/>
</dbReference>
<keyword evidence="1" id="KW-0862">Zinc</keyword>
<proteinExistence type="predicted"/>
<organism evidence="5 6">
    <name type="scientific">Skeletonema marinoi</name>
    <dbReference type="NCBI Taxonomy" id="267567"/>
    <lineage>
        <taxon>Eukaryota</taxon>
        <taxon>Sar</taxon>
        <taxon>Stramenopiles</taxon>
        <taxon>Ochrophyta</taxon>
        <taxon>Bacillariophyta</taxon>
        <taxon>Coscinodiscophyceae</taxon>
        <taxon>Thalassiosirophycidae</taxon>
        <taxon>Thalassiosirales</taxon>
        <taxon>Skeletonemataceae</taxon>
        <taxon>Skeletonema</taxon>
        <taxon>Skeletonema marinoi-dohrnii complex</taxon>
    </lineage>
</organism>
<dbReference type="PANTHER" id="PTHR46719">
    <property type="entry name" value="TRANSCRIPTION FACTOR C2H2 FAMILY-RELATED"/>
    <property type="match status" value="1"/>
</dbReference>
<feature type="compositionally biased region" description="Basic and acidic residues" evidence="2">
    <location>
        <begin position="157"/>
        <end position="168"/>
    </location>
</feature>
<feature type="domain" description="RING-type" evidence="4">
    <location>
        <begin position="203"/>
        <end position="247"/>
    </location>
</feature>
<dbReference type="InterPro" id="IPR001841">
    <property type="entry name" value="Znf_RING"/>
</dbReference>
<keyword evidence="1" id="KW-0479">Metal-binding</keyword>
<gene>
    <name evidence="5" type="ORF">QTG54_014808</name>
</gene>
<feature type="region of interest" description="Disordered" evidence="2">
    <location>
        <begin position="151"/>
        <end position="170"/>
    </location>
</feature>
<evidence type="ECO:0000259" key="4">
    <source>
        <dbReference type="PROSITE" id="PS50089"/>
    </source>
</evidence>
<keyword evidence="1" id="KW-0863">Zinc-finger</keyword>
<dbReference type="PANTHER" id="PTHR46719:SF7">
    <property type="entry name" value="RING-H2 FINGER PROTEIN ATL71-RELATED"/>
    <property type="match status" value="1"/>
</dbReference>
<evidence type="ECO:0000256" key="1">
    <source>
        <dbReference type="PROSITE-ProRule" id="PRU00175"/>
    </source>
</evidence>